<feature type="domain" description="Fcf2 pre-rRNA processing C-terminal" evidence="4">
    <location>
        <begin position="802"/>
        <end position="895"/>
    </location>
</feature>
<dbReference type="Pfam" id="PF08698">
    <property type="entry name" value="Fcf2"/>
    <property type="match status" value="1"/>
</dbReference>
<dbReference type="OrthoDB" id="427886at2759"/>
<feature type="compositionally biased region" description="Low complexity" evidence="3">
    <location>
        <begin position="102"/>
        <end position="111"/>
    </location>
</feature>
<dbReference type="GO" id="GO:0005730">
    <property type="term" value="C:nucleolus"/>
    <property type="evidence" value="ECO:0007669"/>
    <property type="project" value="UniProtKB-SubCell"/>
</dbReference>
<feature type="region of interest" description="Disordered" evidence="3">
    <location>
        <begin position="1"/>
        <end position="353"/>
    </location>
</feature>
<feature type="compositionally biased region" description="Low complexity" evidence="3">
    <location>
        <begin position="143"/>
        <end position="159"/>
    </location>
</feature>
<evidence type="ECO:0000256" key="1">
    <source>
        <dbReference type="ARBA" id="ARBA00004604"/>
    </source>
</evidence>
<feature type="compositionally biased region" description="Basic residues" evidence="3">
    <location>
        <begin position="73"/>
        <end position="82"/>
    </location>
</feature>
<dbReference type="InterPro" id="IPR039883">
    <property type="entry name" value="Fcf2/DNTTIP2"/>
</dbReference>
<evidence type="ECO:0000313" key="6">
    <source>
        <dbReference type="Proteomes" id="UP000829720"/>
    </source>
</evidence>
<feature type="compositionally biased region" description="Basic residues" evidence="3">
    <location>
        <begin position="160"/>
        <end position="169"/>
    </location>
</feature>
<evidence type="ECO:0000256" key="2">
    <source>
        <dbReference type="ARBA" id="ARBA00023242"/>
    </source>
</evidence>
<evidence type="ECO:0000313" key="5">
    <source>
        <dbReference type="EMBL" id="KAI1891954.1"/>
    </source>
</evidence>
<comment type="subcellular location">
    <subcellularLocation>
        <location evidence="1">Nucleus</location>
        <location evidence="1">Nucleolus</location>
    </subcellularLocation>
</comment>
<dbReference type="EMBL" id="JAERUA010000013">
    <property type="protein sequence ID" value="KAI1891954.1"/>
    <property type="molecule type" value="Genomic_DNA"/>
</dbReference>
<organism evidence="5 6">
    <name type="scientific">Albula goreensis</name>
    <dbReference type="NCBI Taxonomy" id="1534307"/>
    <lineage>
        <taxon>Eukaryota</taxon>
        <taxon>Metazoa</taxon>
        <taxon>Chordata</taxon>
        <taxon>Craniata</taxon>
        <taxon>Vertebrata</taxon>
        <taxon>Euteleostomi</taxon>
        <taxon>Actinopterygii</taxon>
        <taxon>Neopterygii</taxon>
        <taxon>Teleostei</taxon>
        <taxon>Albuliformes</taxon>
        <taxon>Albulidae</taxon>
        <taxon>Albula</taxon>
    </lineage>
</organism>
<accession>A0A8T3D8J9</accession>
<feature type="region of interest" description="Disordered" evidence="3">
    <location>
        <begin position="555"/>
        <end position="709"/>
    </location>
</feature>
<keyword evidence="6" id="KW-1185">Reference proteome</keyword>
<feature type="compositionally biased region" description="Polar residues" evidence="3">
    <location>
        <begin position="341"/>
        <end position="353"/>
    </location>
</feature>
<keyword evidence="2" id="KW-0539">Nucleus</keyword>
<sequence length="922" mass="101175">MVATRRGVRVSSPNTVKKEASVNTEATPATRRTKRKTTKEETQSLSEVTSDSQHDEGEEGEGSSGSAQAKSSTVKRKPRALRQQKPDEAWPDSTHEADVSESESCCSAVSDLQDVAETQLAHSGRRGPLAQQKPSSKKLQDVQSEAESACSSASASQRSSTRRTTRSRPRSTPMKAENSEAESVSSALSGAGVLTRSQKRIVLSRASSKSRTEDTELSEAGSCSSTLSGLPPSTVRRSTRTRRGKDVQPVPLNLEENAEASPLPRRQTRASRAKPETACEPQSCDSEGFESGPSSTPRRVTRNRAASKQQLQLVMSDSESEATDVYSPLGSPSSLRGKYTPCSSRTGSGSSVRALSVPMALKALDKQETCETPQKHNEAKVIVTEPAVEAMAVDPQESPECSLVEEVGEEDKTLIAEEEVEGGVSTVTVTVDEKVEPQIVLEASVPPSGSVKVTECGSAETEEKKEEDNTMDVEPQGSPDCIVIEESQKSVRVTSEVDMIELGSGEEKLEIAEDVEVGPSSVVKVKVSNPPLTEQKEAEEVMALETDSAVLTVCQKSETESENLGTMPGEDETVSSSFLEKTVTRDKPSSDCLLLLESSDEEEDHSHSEGQSEDEKDSEGSDEDEILCTNENQAGPSKPKAKSQSLPNDGLFVIDTKPGLQSDEKYYLDQEQTSEEKEMDGEEGSSSEEDEQDEEFVDEEGEDDDDPDDAILFQRKSKDLIEFSSSIDPGLKVKDIGGLYISVDGSKSKVASNALKKLKEQKNQDELMKRSIMGPDFEKKEAVPPYKESKQALKLKRKVEREKTTGAGWFNMKAPELTEELTNDLKVLKMRATMDPKRFYKKNDRDGFPKYFQVGTVVDNPVDFYHSRIPKKQRKRTMVEELLADAEFRSYNKKKYKQVITEKAASGKRHRKKNKLRKKQGD</sequence>
<feature type="compositionally biased region" description="Polar residues" evidence="3">
    <location>
        <begin position="292"/>
        <end position="317"/>
    </location>
</feature>
<dbReference type="Proteomes" id="UP000829720">
    <property type="component" value="Unassembled WGS sequence"/>
</dbReference>
<dbReference type="PANTHER" id="PTHR21686">
    <property type="entry name" value="DEOXYNUCLEOTIDYLTRANSFERASE TERMINAL-INTERACTING PROTEIN 2"/>
    <property type="match status" value="1"/>
</dbReference>
<evidence type="ECO:0000259" key="4">
    <source>
        <dbReference type="Pfam" id="PF08698"/>
    </source>
</evidence>
<feature type="region of interest" description="Disordered" evidence="3">
    <location>
        <begin position="899"/>
        <end position="922"/>
    </location>
</feature>
<dbReference type="GO" id="GO:0006396">
    <property type="term" value="P:RNA processing"/>
    <property type="evidence" value="ECO:0007669"/>
    <property type="project" value="TreeGrafter"/>
</dbReference>
<dbReference type="AlphaFoldDB" id="A0A8T3D8J9"/>
<dbReference type="PANTHER" id="PTHR21686:SF12">
    <property type="entry name" value="DEOXYNUCLEOTIDYLTRANSFERASE TERMINAL-INTERACTING PROTEIN 2"/>
    <property type="match status" value="1"/>
</dbReference>
<proteinExistence type="predicted"/>
<gene>
    <name evidence="5" type="ORF">AGOR_G00149020</name>
</gene>
<feature type="compositionally biased region" description="Basic residues" evidence="3">
    <location>
        <begin position="906"/>
        <end position="922"/>
    </location>
</feature>
<comment type="caution">
    <text evidence="5">The sequence shown here is derived from an EMBL/GenBank/DDBJ whole genome shotgun (WGS) entry which is preliminary data.</text>
</comment>
<protein>
    <recommendedName>
        <fullName evidence="4">Fcf2 pre-rRNA processing C-terminal domain-containing protein</fullName>
    </recommendedName>
</protein>
<feature type="compositionally biased region" description="Acidic residues" evidence="3">
    <location>
        <begin position="611"/>
        <end position="626"/>
    </location>
</feature>
<evidence type="ECO:0000256" key="3">
    <source>
        <dbReference type="SAM" id="MobiDB-lite"/>
    </source>
</evidence>
<reference evidence="5" key="1">
    <citation type="submission" date="2021-01" db="EMBL/GenBank/DDBJ databases">
        <authorList>
            <person name="Zahm M."/>
            <person name="Roques C."/>
            <person name="Cabau C."/>
            <person name="Klopp C."/>
            <person name="Donnadieu C."/>
            <person name="Jouanno E."/>
            <person name="Lampietro C."/>
            <person name="Louis A."/>
            <person name="Herpin A."/>
            <person name="Echchiki A."/>
            <person name="Berthelot C."/>
            <person name="Parey E."/>
            <person name="Roest-Crollius H."/>
            <person name="Braasch I."/>
            <person name="Postlethwait J."/>
            <person name="Bobe J."/>
            <person name="Montfort J."/>
            <person name="Bouchez O."/>
            <person name="Begum T."/>
            <person name="Mejri S."/>
            <person name="Adams A."/>
            <person name="Chen W.-J."/>
            <person name="Guiguen Y."/>
        </authorList>
    </citation>
    <scope>NUCLEOTIDE SEQUENCE</scope>
    <source>
        <tissue evidence="5">Blood</tissue>
    </source>
</reference>
<feature type="region of interest" description="Disordered" evidence="3">
    <location>
        <begin position="440"/>
        <end position="480"/>
    </location>
</feature>
<dbReference type="GO" id="GO:0003723">
    <property type="term" value="F:RNA binding"/>
    <property type="evidence" value="ECO:0007669"/>
    <property type="project" value="TreeGrafter"/>
</dbReference>
<name>A0A8T3D8J9_9TELE</name>
<feature type="compositionally biased region" description="Low complexity" evidence="3">
    <location>
        <begin position="181"/>
        <end position="194"/>
    </location>
</feature>
<feature type="compositionally biased region" description="Acidic residues" evidence="3">
    <location>
        <begin position="677"/>
        <end position="709"/>
    </location>
</feature>
<feature type="compositionally biased region" description="Basic and acidic residues" evidence="3">
    <location>
        <begin position="84"/>
        <end position="98"/>
    </location>
</feature>
<dbReference type="InterPro" id="IPR014810">
    <property type="entry name" value="Fcf2_C"/>
</dbReference>